<reference evidence="2 3" key="1">
    <citation type="submission" date="2019-05" db="EMBL/GenBank/DDBJ databases">
        <title>Another draft genome of Portunus trituberculatus and its Hox gene families provides insights of decapod evolution.</title>
        <authorList>
            <person name="Jeong J.-H."/>
            <person name="Song I."/>
            <person name="Kim S."/>
            <person name="Choi T."/>
            <person name="Kim D."/>
            <person name="Ryu S."/>
            <person name="Kim W."/>
        </authorList>
    </citation>
    <scope>NUCLEOTIDE SEQUENCE [LARGE SCALE GENOMIC DNA]</scope>
    <source>
        <tissue evidence="2">Muscle</tissue>
    </source>
</reference>
<dbReference type="EMBL" id="VSRR010000239">
    <property type="protein sequence ID" value="MPC12821.1"/>
    <property type="molecule type" value="Genomic_DNA"/>
</dbReference>
<proteinExistence type="predicted"/>
<keyword evidence="3" id="KW-1185">Reference proteome</keyword>
<evidence type="ECO:0000256" key="1">
    <source>
        <dbReference type="SAM" id="MobiDB-lite"/>
    </source>
</evidence>
<evidence type="ECO:0000313" key="3">
    <source>
        <dbReference type="Proteomes" id="UP000324222"/>
    </source>
</evidence>
<evidence type="ECO:0000313" key="2">
    <source>
        <dbReference type="EMBL" id="MPC12821.1"/>
    </source>
</evidence>
<dbReference type="AlphaFoldDB" id="A0A5B7CVD8"/>
<sequence length="126" mass="14079">MKKNKNNNNKNKTRNKHKKNKKIIFYVMVLPYQAMKDSGFPTKSSDNLPPNPSVQAFQDDVSVFLVQHEHSNTSQLPVGSGEYLWCSEVVRPVTLPSLSQGATCSICHLSPSSLASCKEGRDVWDV</sequence>
<protein>
    <submittedName>
        <fullName evidence="2">Uncharacterized protein</fullName>
    </submittedName>
</protein>
<accession>A0A5B7CVD8</accession>
<name>A0A5B7CVD8_PORTR</name>
<dbReference type="Proteomes" id="UP000324222">
    <property type="component" value="Unassembled WGS sequence"/>
</dbReference>
<gene>
    <name evidence="2" type="ORF">E2C01_005532</name>
</gene>
<dbReference type="OrthoDB" id="10645024at2759"/>
<feature type="region of interest" description="Disordered" evidence="1">
    <location>
        <begin position="1"/>
        <end position="20"/>
    </location>
</feature>
<comment type="caution">
    <text evidence="2">The sequence shown here is derived from an EMBL/GenBank/DDBJ whole genome shotgun (WGS) entry which is preliminary data.</text>
</comment>
<organism evidence="2 3">
    <name type="scientific">Portunus trituberculatus</name>
    <name type="common">Swimming crab</name>
    <name type="synonym">Neptunus trituberculatus</name>
    <dbReference type="NCBI Taxonomy" id="210409"/>
    <lineage>
        <taxon>Eukaryota</taxon>
        <taxon>Metazoa</taxon>
        <taxon>Ecdysozoa</taxon>
        <taxon>Arthropoda</taxon>
        <taxon>Crustacea</taxon>
        <taxon>Multicrustacea</taxon>
        <taxon>Malacostraca</taxon>
        <taxon>Eumalacostraca</taxon>
        <taxon>Eucarida</taxon>
        <taxon>Decapoda</taxon>
        <taxon>Pleocyemata</taxon>
        <taxon>Brachyura</taxon>
        <taxon>Eubrachyura</taxon>
        <taxon>Portunoidea</taxon>
        <taxon>Portunidae</taxon>
        <taxon>Portuninae</taxon>
        <taxon>Portunus</taxon>
    </lineage>
</organism>